<name>A0ABN9Q1Z0_9DINO</name>
<evidence type="ECO:0000313" key="2">
    <source>
        <dbReference type="Proteomes" id="UP001189429"/>
    </source>
</evidence>
<sequence>MQALQNPERPCLLGKVIQQTKAASNGNHSGYCGLDDDSDVTGATTVCASTSDLTHAARGMSTDARRQEGAEAELLRRTLRRQALARRWRAYQELSEAHPALLCADAKCKHSGHGGLDDGSDVTGATTELLRRTRRKALARLWLAYQELAEAQTLFFACRMDDDGDDDDSEFDLAAAASALRCAEQPAAGAARRGPAATVVSL</sequence>
<proteinExistence type="predicted"/>
<gene>
    <name evidence="1" type="ORF">PCOR1329_LOCUS7129</name>
</gene>
<accession>A0ABN9Q1Z0</accession>
<reference evidence="1" key="1">
    <citation type="submission" date="2023-10" db="EMBL/GenBank/DDBJ databases">
        <authorList>
            <person name="Chen Y."/>
            <person name="Shah S."/>
            <person name="Dougan E. K."/>
            <person name="Thang M."/>
            <person name="Chan C."/>
        </authorList>
    </citation>
    <scope>NUCLEOTIDE SEQUENCE [LARGE SCALE GENOMIC DNA]</scope>
</reference>
<dbReference type="EMBL" id="CAUYUJ010001925">
    <property type="protein sequence ID" value="CAK0798357.1"/>
    <property type="molecule type" value="Genomic_DNA"/>
</dbReference>
<organism evidence="1 2">
    <name type="scientific">Prorocentrum cordatum</name>
    <dbReference type="NCBI Taxonomy" id="2364126"/>
    <lineage>
        <taxon>Eukaryota</taxon>
        <taxon>Sar</taxon>
        <taxon>Alveolata</taxon>
        <taxon>Dinophyceae</taxon>
        <taxon>Prorocentrales</taxon>
        <taxon>Prorocentraceae</taxon>
        <taxon>Prorocentrum</taxon>
    </lineage>
</organism>
<dbReference type="Proteomes" id="UP001189429">
    <property type="component" value="Unassembled WGS sequence"/>
</dbReference>
<evidence type="ECO:0000313" key="1">
    <source>
        <dbReference type="EMBL" id="CAK0798357.1"/>
    </source>
</evidence>
<protein>
    <submittedName>
        <fullName evidence="1">Uncharacterized protein</fullName>
    </submittedName>
</protein>
<comment type="caution">
    <text evidence="1">The sequence shown here is derived from an EMBL/GenBank/DDBJ whole genome shotgun (WGS) entry which is preliminary data.</text>
</comment>
<keyword evidence="2" id="KW-1185">Reference proteome</keyword>